<dbReference type="KEGG" id="loa:LOAG_11053"/>
<gene>
    <name evidence="1" type="ORF">LOAG_11053</name>
</gene>
<dbReference type="AlphaFoldDB" id="A0A1S0TNQ9"/>
<dbReference type="CTD" id="9948499"/>
<accession>A0A1S0TNQ9</accession>
<reference evidence="1" key="1">
    <citation type="submission" date="2012-04" db="EMBL/GenBank/DDBJ databases">
        <title>The Genome Sequence of Loa loa.</title>
        <authorList>
            <consortium name="The Broad Institute Genome Sequencing Platform"/>
            <consortium name="Broad Institute Genome Sequencing Center for Infectious Disease"/>
            <person name="Nutman T.B."/>
            <person name="Fink D.L."/>
            <person name="Russ C."/>
            <person name="Young S."/>
            <person name="Zeng Q."/>
            <person name="Gargeya S."/>
            <person name="Alvarado L."/>
            <person name="Berlin A."/>
            <person name="Chapman S.B."/>
            <person name="Chen Z."/>
            <person name="Freedman E."/>
            <person name="Gellesch M."/>
            <person name="Goldberg J."/>
            <person name="Griggs A."/>
            <person name="Gujja S."/>
            <person name="Heilman E.R."/>
            <person name="Heiman D."/>
            <person name="Howarth C."/>
            <person name="Mehta T."/>
            <person name="Neiman D."/>
            <person name="Pearson M."/>
            <person name="Roberts A."/>
            <person name="Saif S."/>
            <person name="Shea T."/>
            <person name="Shenoy N."/>
            <person name="Sisk P."/>
            <person name="Stolte C."/>
            <person name="Sykes S."/>
            <person name="White J."/>
            <person name="Yandava C."/>
            <person name="Haas B."/>
            <person name="Henn M.R."/>
            <person name="Nusbaum C."/>
            <person name="Birren B."/>
        </authorList>
    </citation>
    <scope>NUCLEOTIDE SEQUENCE [LARGE SCALE GENOMIC DNA]</scope>
</reference>
<dbReference type="EMBL" id="JH712191">
    <property type="protein sequence ID" value="EFO17449.1"/>
    <property type="molecule type" value="Genomic_DNA"/>
</dbReference>
<evidence type="ECO:0000313" key="1">
    <source>
        <dbReference type="EMBL" id="EFO17449.1"/>
    </source>
</evidence>
<sequence length="146" mass="16799">MWTARNLYITHAACIGGIVELFQKSLGHLFKIFLNRFFNYPLRLLICFTKHLHFGAFNSVTFFSLKVAFHKIILKLFSKIIWKKEGIEKVIVLDSVKEMSTDIFILSSSFQNDKSQVKTNIPPPYNYSGSTVKEADPRSLMLKHGP</sequence>
<dbReference type="InParanoid" id="A0A1S0TNQ9"/>
<organism evidence="1">
    <name type="scientific">Loa loa</name>
    <name type="common">Eye worm</name>
    <name type="synonym">Filaria loa</name>
    <dbReference type="NCBI Taxonomy" id="7209"/>
    <lineage>
        <taxon>Eukaryota</taxon>
        <taxon>Metazoa</taxon>
        <taxon>Ecdysozoa</taxon>
        <taxon>Nematoda</taxon>
        <taxon>Chromadorea</taxon>
        <taxon>Rhabditida</taxon>
        <taxon>Spirurina</taxon>
        <taxon>Spiruromorpha</taxon>
        <taxon>Filarioidea</taxon>
        <taxon>Onchocercidae</taxon>
        <taxon>Loa</taxon>
    </lineage>
</organism>
<dbReference type="RefSeq" id="XP_003146622.1">
    <property type="nucleotide sequence ID" value="XM_003146574.1"/>
</dbReference>
<protein>
    <submittedName>
        <fullName evidence="1">Uncharacterized protein</fullName>
    </submittedName>
</protein>
<dbReference type="GeneID" id="9948499"/>
<proteinExistence type="predicted"/>
<name>A0A1S0TNQ9_LOALO</name>